<feature type="domain" description="Integrase catalytic" evidence="10">
    <location>
        <begin position="148"/>
        <end position="248"/>
    </location>
</feature>
<evidence type="ECO:0000256" key="4">
    <source>
        <dbReference type="ARBA" id="ARBA00022801"/>
    </source>
</evidence>
<dbReference type="GO" id="GO:0006310">
    <property type="term" value="P:DNA recombination"/>
    <property type="evidence" value="ECO:0007669"/>
    <property type="project" value="UniProtKB-KW"/>
</dbReference>
<keyword evidence="6" id="KW-0229">DNA integration</keyword>
<dbReference type="Pfam" id="PF13976">
    <property type="entry name" value="gag_pre-integrs"/>
    <property type="match status" value="1"/>
</dbReference>
<keyword evidence="8" id="KW-0808">Transferase</keyword>
<comment type="caution">
    <text evidence="11">The sequence shown here is derived from an EMBL/GenBank/DDBJ whole genome shotgun (WGS) entry which is preliminary data.</text>
</comment>
<dbReference type="OrthoDB" id="422839at2759"/>
<keyword evidence="8" id="KW-0548">Nucleotidyltransferase</keyword>
<evidence type="ECO:0000259" key="10">
    <source>
        <dbReference type="PROSITE" id="PS50994"/>
    </source>
</evidence>
<evidence type="ECO:0000256" key="1">
    <source>
        <dbReference type="ARBA" id="ARBA00022722"/>
    </source>
</evidence>
<dbReference type="PROSITE" id="PS50994">
    <property type="entry name" value="INTEGRASE"/>
    <property type="match status" value="1"/>
</dbReference>
<dbReference type="PANTHER" id="PTHR42648:SF11">
    <property type="entry name" value="TRANSPOSON TY4-P GAG-POL POLYPROTEIN"/>
    <property type="match status" value="1"/>
</dbReference>
<keyword evidence="12" id="KW-1185">Reference proteome</keyword>
<keyword evidence="9" id="KW-0233">DNA recombination</keyword>
<dbReference type="InterPro" id="IPR001584">
    <property type="entry name" value="Integrase_cat-core"/>
</dbReference>
<protein>
    <recommendedName>
        <fullName evidence="10">Integrase catalytic domain-containing protein</fullName>
    </recommendedName>
</protein>
<keyword evidence="8" id="KW-0239">DNA-directed DNA polymerase</keyword>
<reference evidence="11 12" key="1">
    <citation type="journal article" date="2019" name="Sci. Rep.">
        <title>Orb-weaving spider Araneus ventricosus genome elucidates the spidroin gene catalogue.</title>
        <authorList>
            <person name="Kono N."/>
            <person name="Nakamura H."/>
            <person name="Ohtoshi R."/>
            <person name="Moran D.A.P."/>
            <person name="Shinohara A."/>
            <person name="Yoshida Y."/>
            <person name="Fujiwara M."/>
            <person name="Mori M."/>
            <person name="Tomita M."/>
            <person name="Arakawa K."/>
        </authorList>
    </citation>
    <scope>NUCLEOTIDE SEQUENCE [LARGE SCALE GENOMIC DNA]</scope>
</reference>
<keyword evidence="3" id="KW-0255">Endonuclease</keyword>
<evidence type="ECO:0000256" key="2">
    <source>
        <dbReference type="ARBA" id="ARBA00022723"/>
    </source>
</evidence>
<keyword evidence="1" id="KW-0540">Nuclease</keyword>
<dbReference type="Gene3D" id="3.30.420.10">
    <property type="entry name" value="Ribonuclease H-like superfamily/Ribonuclease H"/>
    <property type="match status" value="1"/>
</dbReference>
<evidence type="ECO:0000256" key="9">
    <source>
        <dbReference type="ARBA" id="ARBA00023172"/>
    </source>
</evidence>
<evidence type="ECO:0000256" key="5">
    <source>
        <dbReference type="ARBA" id="ARBA00022842"/>
    </source>
</evidence>
<evidence type="ECO:0000313" key="11">
    <source>
        <dbReference type="EMBL" id="GBL78022.1"/>
    </source>
</evidence>
<dbReference type="InterPro" id="IPR039537">
    <property type="entry name" value="Retrotran_Ty1/copia-like"/>
</dbReference>
<evidence type="ECO:0000313" key="12">
    <source>
        <dbReference type="Proteomes" id="UP000499080"/>
    </source>
</evidence>
<evidence type="ECO:0000256" key="6">
    <source>
        <dbReference type="ARBA" id="ARBA00022908"/>
    </source>
</evidence>
<dbReference type="PANTHER" id="PTHR42648">
    <property type="entry name" value="TRANSPOSASE, PUTATIVE-RELATED"/>
    <property type="match status" value="1"/>
</dbReference>
<dbReference type="Proteomes" id="UP000499080">
    <property type="component" value="Unassembled WGS sequence"/>
</dbReference>
<dbReference type="InterPro" id="IPR012337">
    <property type="entry name" value="RNaseH-like_sf"/>
</dbReference>
<evidence type="ECO:0000256" key="8">
    <source>
        <dbReference type="ARBA" id="ARBA00022932"/>
    </source>
</evidence>
<dbReference type="GO" id="GO:0004519">
    <property type="term" value="F:endonuclease activity"/>
    <property type="evidence" value="ECO:0007669"/>
    <property type="project" value="UniProtKB-KW"/>
</dbReference>
<dbReference type="GO" id="GO:0003887">
    <property type="term" value="F:DNA-directed DNA polymerase activity"/>
    <property type="evidence" value="ECO:0007669"/>
    <property type="project" value="UniProtKB-KW"/>
</dbReference>
<dbReference type="GO" id="GO:0003964">
    <property type="term" value="F:RNA-directed DNA polymerase activity"/>
    <property type="evidence" value="ECO:0007669"/>
    <property type="project" value="UniProtKB-KW"/>
</dbReference>
<dbReference type="InterPro" id="IPR025724">
    <property type="entry name" value="GAG-pre-integrase_dom"/>
</dbReference>
<gene>
    <name evidence="11" type="ORF">AVEN_143333_1</name>
</gene>
<keyword evidence="4" id="KW-0378">Hydrolase</keyword>
<proteinExistence type="predicted"/>
<accession>A0A4Y2ADU4</accession>
<dbReference type="AlphaFoldDB" id="A0A4Y2ADU4"/>
<dbReference type="SUPFAM" id="SSF53098">
    <property type="entry name" value="Ribonuclease H-like"/>
    <property type="match status" value="1"/>
</dbReference>
<dbReference type="InterPro" id="IPR036397">
    <property type="entry name" value="RNaseH_sf"/>
</dbReference>
<sequence length="248" mass="28794">MEAMNVFQFKKLNGDNYRQCKLDIKMLLMERGLFKFIDKSKPVLDEAATSREKMEFEHQKCKALATIYLSLEEKQIDKVPESNNTCKTGNTELWHSRFGHQNAQDLIKMSKHKSVIGLENLKGSLECCDISKVSKLTQKPAKELPERTTSQPLELIHMDVWGPSPVKSKSGVSYFLSIITQEKFVMYNKKNVFKYFLQFQAMAERQLNRKIKRIHTDNGMEFISKVFAENLNLSGIKNQYLLSRNQRS</sequence>
<keyword evidence="2" id="KW-0479">Metal-binding</keyword>
<evidence type="ECO:0000256" key="3">
    <source>
        <dbReference type="ARBA" id="ARBA00022759"/>
    </source>
</evidence>
<dbReference type="EMBL" id="BGPR01000014">
    <property type="protein sequence ID" value="GBL78022.1"/>
    <property type="molecule type" value="Genomic_DNA"/>
</dbReference>
<name>A0A4Y2ADU4_ARAVE</name>
<dbReference type="GO" id="GO:0015074">
    <property type="term" value="P:DNA integration"/>
    <property type="evidence" value="ECO:0007669"/>
    <property type="project" value="UniProtKB-KW"/>
</dbReference>
<keyword evidence="5" id="KW-0460">Magnesium</keyword>
<keyword evidence="7" id="KW-0695">RNA-directed DNA polymerase</keyword>
<evidence type="ECO:0000256" key="7">
    <source>
        <dbReference type="ARBA" id="ARBA00022918"/>
    </source>
</evidence>
<dbReference type="GO" id="GO:0016787">
    <property type="term" value="F:hydrolase activity"/>
    <property type="evidence" value="ECO:0007669"/>
    <property type="project" value="UniProtKB-KW"/>
</dbReference>
<dbReference type="GO" id="GO:0003676">
    <property type="term" value="F:nucleic acid binding"/>
    <property type="evidence" value="ECO:0007669"/>
    <property type="project" value="InterPro"/>
</dbReference>
<dbReference type="GO" id="GO:0046872">
    <property type="term" value="F:metal ion binding"/>
    <property type="evidence" value="ECO:0007669"/>
    <property type="project" value="UniProtKB-KW"/>
</dbReference>
<organism evidence="11 12">
    <name type="scientific">Araneus ventricosus</name>
    <name type="common">Orbweaver spider</name>
    <name type="synonym">Epeira ventricosa</name>
    <dbReference type="NCBI Taxonomy" id="182803"/>
    <lineage>
        <taxon>Eukaryota</taxon>
        <taxon>Metazoa</taxon>
        <taxon>Ecdysozoa</taxon>
        <taxon>Arthropoda</taxon>
        <taxon>Chelicerata</taxon>
        <taxon>Arachnida</taxon>
        <taxon>Araneae</taxon>
        <taxon>Araneomorphae</taxon>
        <taxon>Entelegynae</taxon>
        <taxon>Araneoidea</taxon>
        <taxon>Araneidae</taxon>
        <taxon>Araneus</taxon>
    </lineage>
</organism>